<evidence type="ECO:0000313" key="3">
    <source>
        <dbReference type="Proteomes" id="UP000576550"/>
    </source>
</evidence>
<organism evidence="2 3">
    <name type="scientific">Candidatus Dojkabacteria bacterium</name>
    <dbReference type="NCBI Taxonomy" id="2099670"/>
    <lineage>
        <taxon>Bacteria</taxon>
        <taxon>Candidatus Dojkabacteria</taxon>
    </lineage>
</organism>
<dbReference type="InterPro" id="IPR051599">
    <property type="entry name" value="Cell_Envelope_Assoc"/>
</dbReference>
<feature type="domain" description="DUF218" evidence="1">
    <location>
        <begin position="28"/>
        <end position="172"/>
    </location>
</feature>
<dbReference type="Gene3D" id="3.40.50.620">
    <property type="entry name" value="HUPs"/>
    <property type="match status" value="1"/>
</dbReference>
<dbReference type="PANTHER" id="PTHR30336">
    <property type="entry name" value="INNER MEMBRANE PROTEIN, PROBABLE PERMEASE"/>
    <property type="match status" value="1"/>
</dbReference>
<proteinExistence type="predicted"/>
<reference evidence="2 3" key="1">
    <citation type="journal article" date="2020" name="Biotechnol. Biofuels">
        <title>New insights from the biogas microbiome by comprehensive genome-resolved metagenomics of nearly 1600 species originating from multiple anaerobic digesters.</title>
        <authorList>
            <person name="Campanaro S."/>
            <person name="Treu L."/>
            <person name="Rodriguez-R L.M."/>
            <person name="Kovalovszki A."/>
            <person name="Ziels R.M."/>
            <person name="Maus I."/>
            <person name="Zhu X."/>
            <person name="Kougias P.G."/>
            <person name="Basile A."/>
            <person name="Luo G."/>
            <person name="Schluter A."/>
            <person name="Konstantinidis K.T."/>
            <person name="Angelidaki I."/>
        </authorList>
    </citation>
    <scope>NUCLEOTIDE SEQUENCE [LARGE SCALE GENOMIC DNA]</scope>
    <source>
        <strain evidence="2">AS05jafATM_89</strain>
    </source>
</reference>
<dbReference type="Pfam" id="PF02698">
    <property type="entry name" value="DUF218"/>
    <property type="match status" value="1"/>
</dbReference>
<gene>
    <name evidence="2" type="ORF">GX533_01100</name>
</gene>
<sequence length="238" mass="26542">MEIEDREVSTINNVNNNDIESLRGCFDEAIVVLQGGIVKGPYGGAKIPKLPRMRQFAAIASYYDALDQGKSPVIILSGGASINIEDGVCSETFLMKKHMVESYGIEPWRIIEEDRSIDTATNAECSAEILEILGFLENGNVKLITNAFHLDRSKMLFDRCYKGDITPVAAESVLIARGEKSRLPGDAFDYGYGEYAKLFLDTEENKRLERKDRLLKAIYSSVIGTKLVSSWAIMTREK</sequence>
<dbReference type="EMBL" id="DUTP01000002">
    <property type="protein sequence ID" value="HHX99268.1"/>
    <property type="molecule type" value="Genomic_DNA"/>
</dbReference>
<name>A0A832QG07_9BACT</name>
<dbReference type="Proteomes" id="UP000576550">
    <property type="component" value="Unassembled WGS sequence"/>
</dbReference>
<comment type="caution">
    <text evidence="2">The sequence shown here is derived from an EMBL/GenBank/DDBJ whole genome shotgun (WGS) entry which is preliminary data.</text>
</comment>
<accession>A0A832QG07</accession>
<dbReference type="InterPro" id="IPR014729">
    <property type="entry name" value="Rossmann-like_a/b/a_fold"/>
</dbReference>
<dbReference type="PANTHER" id="PTHR30336:SF20">
    <property type="entry name" value="DUF218 DOMAIN-CONTAINING PROTEIN"/>
    <property type="match status" value="1"/>
</dbReference>
<evidence type="ECO:0000259" key="1">
    <source>
        <dbReference type="Pfam" id="PF02698"/>
    </source>
</evidence>
<dbReference type="GO" id="GO:0005886">
    <property type="term" value="C:plasma membrane"/>
    <property type="evidence" value="ECO:0007669"/>
    <property type="project" value="TreeGrafter"/>
</dbReference>
<dbReference type="InterPro" id="IPR003848">
    <property type="entry name" value="DUF218"/>
</dbReference>
<evidence type="ECO:0000313" key="2">
    <source>
        <dbReference type="EMBL" id="HHX99268.1"/>
    </source>
</evidence>
<protein>
    <submittedName>
        <fullName evidence="2">YdcF family protein</fullName>
    </submittedName>
</protein>
<dbReference type="CDD" id="cd06259">
    <property type="entry name" value="YdcF-like"/>
    <property type="match status" value="1"/>
</dbReference>
<dbReference type="AlphaFoldDB" id="A0A832QG07"/>